<evidence type="ECO:0000313" key="11">
    <source>
        <dbReference type="Proteomes" id="UP001165065"/>
    </source>
</evidence>
<sequence length="610" mass="68442">MAFAASYDPTLAVRMEQPQDSPALTIVEKGSCPPGVKCPTLDPDLTNPTKPIRIMKLKEVQRLVESEDRLVATFMGGVYDITDFTGHPGGYGRLEMVAGYDLEPFWKIYTQHNRGHILQYLQRYQIGRLSDAEAEIQRLSTPEFDNPYKNDPPPYDTLLTNTRYPYNAEGKLRNLADSFFTPAGQHYVRNHGLVPDINPEEYRLTVRGVGCEEKSFSLEELMDTKRFEQIDVTTVIQCNGNRREDYHFINPGVPAFGPPHWVAGAIGNATWTGIRLRDVLKDAGLPLDEISLNKKSLPEGAENISFKGYDHDEVGNNYCCSIPIEKGIDPYGDVILAFKMNGEDIPRAHGYPVRVIVPGNAGARNCKFLERITVTPNPCLNAGNWKQYAVHAPDVPLFKLAEFEEHHVELKMDPVVQDMPVQSMICTPSAWDTLKLQGSKDHPTIRVKGFAWGGGGSGVNRVDVSTDGGQTFTRADLLPKPITQRRGAEWSWQLFEKDIPLTPEQAEKIKKGEKIDIMLTSKALNTAWNSQPEHPEANYNPHGCCVNHWYKVPVSVDPTATSDKSGDKGDFENKPTGGSFRAPFKNFEQPPKLDDKRKMEKQMQKETKNQ</sequence>
<feature type="domain" description="Cytochrome b5 heme-binding" evidence="9">
    <location>
        <begin position="55"/>
        <end position="130"/>
    </location>
</feature>
<dbReference type="InterPro" id="IPR036400">
    <property type="entry name" value="Cyt_B5-like_heme/steroid_sf"/>
</dbReference>
<dbReference type="Pfam" id="PF03404">
    <property type="entry name" value="Mo-co_dimer"/>
    <property type="match status" value="1"/>
</dbReference>
<comment type="caution">
    <text evidence="10">The sequence shown here is derived from an EMBL/GenBank/DDBJ whole genome shotgun (WGS) entry which is preliminary data.</text>
</comment>
<dbReference type="GO" id="GO:0005739">
    <property type="term" value="C:mitochondrion"/>
    <property type="evidence" value="ECO:0007669"/>
    <property type="project" value="TreeGrafter"/>
</dbReference>
<dbReference type="InterPro" id="IPR014756">
    <property type="entry name" value="Ig_E-set"/>
</dbReference>
<dbReference type="GO" id="GO:0020037">
    <property type="term" value="F:heme binding"/>
    <property type="evidence" value="ECO:0007669"/>
    <property type="project" value="TreeGrafter"/>
</dbReference>
<dbReference type="SUPFAM" id="SSF56524">
    <property type="entry name" value="Oxidoreductase molybdopterin-binding domain"/>
    <property type="match status" value="1"/>
</dbReference>
<dbReference type="PANTHER" id="PTHR19372">
    <property type="entry name" value="SULFITE REDUCTASE"/>
    <property type="match status" value="1"/>
</dbReference>
<feature type="compositionally biased region" description="Basic and acidic residues" evidence="8">
    <location>
        <begin position="591"/>
        <end position="610"/>
    </location>
</feature>
<evidence type="ECO:0000256" key="3">
    <source>
        <dbReference type="ARBA" id="ARBA00022505"/>
    </source>
</evidence>
<dbReference type="Proteomes" id="UP001165065">
    <property type="component" value="Unassembled WGS sequence"/>
</dbReference>
<organism evidence="10 11">
    <name type="scientific">Triparma columacea</name>
    <dbReference type="NCBI Taxonomy" id="722753"/>
    <lineage>
        <taxon>Eukaryota</taxon>
        <taxon>Sar</taxon>
        <taxon>Stramenopiles</taxon>
        <taxon>Ochrophyta</taxon>
        <taxon>Bolidophyceae</taxon>
        <taxon>Parmales</taxon>
        <taxon>Triparmaceae</taxon>
        <taxon>Triparma</taxon>
    </lineage>
</organism>
<dbReference type="AlphaFoldDB" id="A0A9W7GQ24"/>
<dbReference type="PROSITE" id="PS00559">
    <property type="entry name" value="MOLYBDOPTERIN_EUK"/>
    <property type="match status" value="1"/>
</dbReference>
<dbReference type="Pfam" id="PF00173">
    <property type="entry name" value="Cyt-b5"/>
    <property type="match status" value="1"/>
</dbReference>
<dbReference type="PRINTS" id="PR00407">
    <property type="entry name" value="EUMOPTERIN"/>
</dbReference>
<dbReference type="InterPro" id="IPR008335">
    <property type="entry name" value="Mopterin_OxRdtase_euk"/>
</dbReference>
<dbReference type="Pfam" id="PF00174">
    <property type="entry name" value="Oxidored_molyb"/>
    <property type="match status" value="1"/>
</dbReference>
<dbReference type="PANTHER" id="PTHR19372:SF7">
    <property type="entry name" value="SULFITE OXIDASE, MITOCHONDRIAL"/>
    <property type="match status" value="1"/>
</dbReference>
<dbReference type="EMBL" id="BRYA01000413">
    <property type="protein sequence ID" value="GMI48623.1"/>
    <property type="molecule type" value="Genomic_DNA"/>
</dbReference>
<keyword evidence="7" id="KW-0408">Iron</keyword>
<evidence type="ECO:0000256" key="8">
    <source>
        <dbReference type="SAM" id="MobiDB-lite"/>
    </source>
</evidence>
<comment type="subunit">
    <text evidence="2">Homodimer.</text>
</comment>
<dbReference type="OrthoDB" id="10051395at2759"/>
<dbReference type="Gene3D" id="2.60.40.650">
    <property type="match status" value="1"/>
</dbReference>
<dbReference type="SUPFAM" id="SSF81296">
    <property type="entry name" value="E set domains"/>
    <property type="match status" value="1"/>
</dbReference>
<protein>
    <recommendedName>
        <fullName evidence="9">Cytochrome b5 heme-binding domain-containing protein</fullName>
    </recommendedName>
</protein>
<dbReference type="GO" id="GO:0043546">
    <property type="term" value="F:molybdopterin cofactor binding"/>
    <property type="evidence" value="ECO:0007669"/>
    <property type="project" value="InterPro"/>
</dbReference>
<keyword evidence="3" id="KW-0500">Molybdenum</keyword>
<dbReference type="InterPro" id="IPR022407">
    <property type="entry name" value="OxRdtase_Mopterin_BS"/>
</dbReference>
<dbReference type="SUPFAM" id="SSF55856">
    <property type="entry name" value="Cytochrome b5-like heme/steroid binding domain"/>
    <property type="match status" value="1"/>
</dbReference>
<evidence type="ECO:0000259" key="9">
    <source>
        <dbReference type="SMART" id="SM01117"/>
    </source>
</evidence>
<keyword evidence="5" id="KW-0479">Metal-binding</keyword>
<dbReference type="GO" id="GO:0008482">
    <property type="term" value="F:sulfite oxidase activity"/>
    <property type="evidence" value="ECO:0007669"/>
    <property type="project" value="TreeGrafter"/>
</dbReference>
<evidence type="ECO:0000313" key="10">
    <source>
        <dbReference type="EMBL" id="GMI48623.1"/>
    </source>
</evidence>
<dbReference type="GO" id="GO:0030151">
    <property type="term" value="F:molybdenum ion binding"/>
    <property type="evidence" value="ECO:0007669"/>
    <property type="project" value="InterPro"/>
</dbReference>
<evidence type="ECO:0000256" key="5">
    <source>
        <dbReference type="ARBA" id="ARBA00022723"/>
    </source>
</evidence>
<evidence type="ECO:0000256" key="1">
    <source>
        <dbReference type="ARBA" id="ARBA00001924"/>
    </source>
</evidence>
<keyword evidence="4" id="KW-0349">Heme</keyword>
<accession>A0A9W7GQ24</accession>
<feature type="region of interest" description="Disordered" evidence="8">
    <location>
        <begin position="558"/>
        <end position="610"/>
    </location>
</feature>
<reference evidence="11" key="1">
    <citation type="journal article" date="2023" name="Commun. Biol.">
        <title>Genome analysis of Parmales, the sister group of diatoms, reveals the evolutionary specialization of diatoms from phago-mixotrophs to photoautotrophs.</title>
        <authorList>
            <person name="Ban H."/>
            <person name="Sato S."/>
            <person name="Yoshikawa S."/>
            <person name="Yamada K."/>
            <person name="Nakamura Y."/>
            <person name="Ichinomiya M."/>
            <person name="Sato N."/>
            <person name="Blanc-Mathieu R."/>
            <person name="Endo H."/>
            <person name="Kuwata A."/>
            <person name="Ogata H."/>
        </authorList>
    </citation>
    <scope>NUCLEOTIDE SEQUENCE [LARGE SCALE GENOMIC DNA]</scope>
</reference>
<dbReference type="InterPro" id="IPR001199">
    <property type="entry name" value="Cyt_B5-like_heme/steroid-bd"/>
</dbReference>
<evidence type="ECO:0000256" key="6">
    <source>
        <dbReference type="ARBA" id="ARBA00023002"/>
    </source>
</evidence>
<keyword evidence="6" id="KW-0560">Oxidoreductase</keyword>
<dbReference type="GO" id="GO:0006790">
    <property type="term" value="P:sulfur compound metabolic process"/>
    <property type="evidence" value="ECO:0007669"/>
    <property type="project" value="TreeGrafter"/>
</dbReference>
<feature type="compositionally biased region" description="Basic and acidic residues" evidence="8">
    <location>
        <begin position="564"/>
        <end position="573"/>
    </location>
</feature>
<dbReference type="InterPro" id="IPR036374">
    <property type="entry name" value="OxRdtase_Mopterin-bd_sf"/>
</dbReference>
<proteinExistence type="predicted"/>
<dbReference type="Gene3D" id="3.90.420.10">
    <property type="entry name" value="Oxidoreductase, molybdopterin-binding domain"/>
    <property type="match status" value="1"/>
</dbReference>
<evidence type="ECO:0000256" key="4">
    <source>
        <dbReference type="ARBA" id="ARBA00022617"/>
    </source>
</evidence>
<keyword evidence="11" id="KW-1185">Reference proteome</keyword>
<gene>
    <name evidence="10" type="ORF">TrCOL_g7748</name>
</gene>
<dbReference type="InterPro" id="IPR005066">
    <property type="entry name" value="MoCF_OxRdtse_dimer"/>
</dbReference>
<evidence type="ECO:0000256" key="7">
    <source>
        <dbReference type="ARBA" id="ARBA00023004"/>
    </source>
</evidence>
<evidence type="ECO:0000256" key="2">
    <source>
        <dbReference type="ARBA" id="ARBA00011738"/>
    </source>
</evidence>
<dbReference type="InterPro" id="IPR000572">
    <property type="entry name" value="OxRdtase_Mopterin-bd_dom"/>
</dbReference>
<name>A0A9W7GQ24_9STRA</name>
<dbReference type="SMART" id="SM01117">
    <property type="entry name" value="Cyt-b5"/>
    <property type="match status" value="1"/>
</dbReference>
<comment type="cofactor">
    <cofactor evidence="1">
        <name>Mo-molybdopterin</name>
        <dbReference type="ChEBI" id="CHEBI:71302"/>
    </cofactor>
</comment>
<dbReference type="Gene3D" id="3.10.120.10">
    <property type="entry name" value="Cytochrome b5-like heme/steroid binding domain"/>
    <property type="match status" value="1"/>
</dbReference>